<dbReference type="PROSITE" id="PS00194">
    <property type="entry name" value="THIOREDOXIN_1"/>
    <property type="match status" value="1"/>
</dbReference>
<dbReference type="InterPro" id="IPR013766">
    <property type="entry name" value="Thioredoxin_domain"/>
</dbReference>
<gene>
    <name evidence="7" type="ORF">A8F95_03220</name>
</gene>
<comment type="subcellular location">
    <subcellularLocation>
        <location evidence="1">Cell envelope</location>
    </subcellularLocation>
</comment>
<dbReference type="RefSeq" id="WP_049662970.1">
    <property type="nucleotide sequence ID" value="NZ_MAYT01000001.1"/>
</dbReference>
<evidence type="ECO:0000313" key="8">
    <source>
        <dbReference type="Proteomes" id="UP000092578"/>
    </source>
</evidence>
<dbReference type="CDD" id="cd02966">
    <property type="entry name" value="TlpA_like_family"/>
    <property type="match status" value="1"/>
</dbReference>
<keyword evidence="2" id="KW-0201">Cytochrome c-type biogenesis</keyword>
<dbReference type="InterPro" id="IPR036249">
    <property type="entry name" value="Thioredoxin-like_sf"/>
</dbReference>
<accession>A0A1B9B9E8</accession>
<dbReference type="PANTHER" id="PTHR42852:SF6">
    <property type="entry name" value="THIOL:DISULFIDE INTERCHANGE PROTEIN DSBE"/>
    <property type="match status" value="1"/>
</dbReference>
<keyword evidence="3" id="KW-0735">Signal-anchor</keyword>
<comment type="caution">
    <text evidence="7">The sequence shown here is derived from an EMBL/GenBank/DDBJ whole genome shotgun (WGS) entry which is preliminary data.</text>
</comment>
<dbReference type="SUPFAM" id="SSF52833">
    <property type="entry name" value="Thioredoxin-like"/>
    <property type="match status" value="1"/>
</dbReference>
<keyword evidence="8" id="KW-1185">Reference proteome</keyword>
<dbReference type="GO" id="GO:0016209">
    <property type="term" value="F:antioxidant activity"/>
    <property type="evidence" value="ECO:0007669"/>
    <property type="project" value="InterPro"/>
</dbReference>
<dbReference type="GO" id="GO:0017004">
    <property type="term" value="P:cytochrome complex assembly"/>
    <property type="evidence" value="ECO:0007669"/>
    <property type="project" value="UniProtKB-KW"/>
</dbReference>
<evidence type="ECO:0000256" key="3">
    <source>
        <dbReference type="ARBA" id="ARBA00022968"/>
    </source>
</evidence>
<dbReference type="PROSITE" id="PS51352">
    <property type="entry name" value="THIOREDOXIN_2"/>
    <property type="match status" value="1"/>
</dbReference>
<organism evidence="7 8">
    <name type="scientific">Pseudobacillus wudalianchiensis</name>
    <dbReference type="NCBI Taxonomy" id="1743143"/>
    <lineage>
        <taxon>Bacteria</taxon>
        <taxon>Bacillati</taxon>
        <taxon>Bacillota</taxon>
        <taxon>Bacilli</taxon>
        <taxon>Bacillales</taxon>
        <taxon>Bacillaceae</taxon>
        <taxon>Pseudobacillus</taxon>
    </lineage>
</organism>
<evidence type="ECO:0000256" key="4">
    <source>
        <dbReference type="ARBA" id="ARBA00023157"/>
    </source>
</evidence>
<evidence type="ECO:0000259" key="6">
    <source>
        <dbReference type="PROSITE" id="PS51352"/>
    </source>
</evidence>
<dbReference type="Proteomes" id="UP000092578">
    <property type="component" value="Unassembled WGS sequence"/>
</dbReference>
<evidence type="ECO:0000256" key="1">
    <source>
        <dbReference type="ARBA" id="ARBA00004196"/>
    </source>
</evidence>
<dbReference type="InterPro" id="IPR050553">
    <property type="entry name" value="Thioredoxin_ResA/DsbE_sf"/>
</dbReference>
<keyword evidence="4" id="KW-1015">Disulfide bond</keyword>
<dbReference type="Pfam" id="PF00578">
    <property type="entry name" value="AhpC-TSA"/>
    <property type="match status" value="1"/>
</dbReference>
<feature type="domain" description="Thioredoxin" evidence="6">
    <location>
        <begin position="38"/>
        <end position="177"/>
    </location>
</feature>
<dbReference type="InterPro" id="IPR017937">
    <property type="entry name" value="Thioredoxin_CS"/>
</dbReference>
<dbReference type="AlphaFoldDB" id="A0A1B9B9E8"/>
<name>A0A1B9B9E8_9BACI</name>
<dbReference type="GO" id="GO:0016491">
    <property type="term" value="F:oxidoreductase activity"/>
    <property type="evidence" value="ECO:0007669"/>
    <property type="project" value="InterPro"/>
</dbReference>
<dbReference type="EMBL" id="MAYT01000001">
    <property type="protein sequence ID" value="OCA92715.1"/>
    <property type="molecule type" value="Genomic_DNA"/>
</dbReference>
<dbReference type="GO" id="GO:0030313">
    <property type="term" value="C:cell envelope"/>
    <property type="evidence" value="ECO:0007669"/>
    <property type="project" value="UniProtKB-SubCell"/>
</dbReference>
<evidence type="ECO:0000256" key="5">
    <source>
        <dbReference type="ARBA" id="ARBA00023284"/>
    </source>
</evidence>
<reference evidence="8" key="1">
    <citation type="submission" date="2016-05" db="EMBL/GenBank/DDBJ databases">
        <authorList>
            <person name="Liu B."/>
            <person name="Wang J."/>
            <person name="Zhu Y."/>
            <person name="Liu G."/>
            <person name="Chen Q."/>
            <person name="Chen Z."/>
            <person name="Lan J."/>
            <person name="Che J."/>
            <person name="Ge C."/>
            <person name="Shi H."/>
            <person name="Pan Z."/>
            <person name="Liu X."/>
        </authorList>
    </citation>
    <scope>NUCLEOTIDE SEQUENCE [LARGE SCALE GENOMIC DNA]</scope>
    <source>
        <strain evidence="8">FJAT-27215</strain>
    </source>
</reference>
<evidence type="ECO:0000313" key="7">
    <source>
        <dbReference type="EMBL" id="OCA92715.1"/>
    </source>
</evidence>
<evidence type="ECO:0000256" key="2">
    <source>
        <dbReference type="ARBA" id="ARBA00022748"/>
    </source>
</evidence>
<proteinExistence type="predicted"/>
<dbReference type="InterPro" id="IPR000866">
    <property type="entry name" value="AhpC/TSA"/>
</dbReference>
<keyword evidence="5" id="KW-0676">Redox-active center</keyword>
<protein>
    <submittedName>
        <fullName evidence="7">Thiol-disulfide oxidoreductase</fullName>
    </submittedName>
</protein>
<dbReference type="Gene3D" id="3.40.30.10">
    <property type="entry name" value="Glutaredoxin"/>
    <property type="match status" value="1"/>
</dbReference>
<dbReference type="NCBIfam" id="NF002854">
    <property type="entry name" value="PRK03147.1"/>
    <property type="match status" value="1"/>
</dbReference>
<dbReference type="PANTHER" id="PTHR42852">
    <property type="entry name" value="THIOL:DISULFIDE INTERCHANGE PROTEIN DSBE"/>
    <property type="match status" value="1"/>
</dbReference>
<keyword evidence="3" id="KW-0812">Transmembrane</keyword>
<sequence length="177" mass="19859">MNKKKKRLVIRSIILAILAIAVGYTFYSNLTKEARGNLKEGDQAPDFVLTDLSGKERQLSDYKGKGVFLNFWGSWCEPCKKEMPHMEKLSKEFKEQGVEVLAVNVGDSELQTKKFAKQYGLTFPIAIDSTKEVQDAYGINPLPATFMISPDGKVEQIVIGGLVKEEQVRALFEKVKP</sequence>